<dbReference type="KEGG" id="lvs:LOKVESSMR4R_00339"/>
<dbReference type="Proteomes" id="UP000195273">
    <property type="component" value="Chromosome"/>
</dbReference>
<keyword evidence="2" id="KW-1185">Reference proteome</keyword>
<dbReference type="EMBL" id="CP021431">
    <property type="protein sequence ID" value="ART99678.1"/>
    <property type="molecule type" value="Genomic_DNA"/>
</dbReference>
<dbReference type="AlphaFoldDB" id="A0A1Y0E8D2"/>
<protein>
    <submittedName>
        <fullName evidence="1">Uncharacterized protein</fullName>
    </submittedName>
</protein>
<sequence length="117" mass="13374">MYTFLPEAVRQGLEDARKAALRRKDRLSVCDGDATYRIRRFWDGGFALDLKGSDKLRGHVDIYDGPRHLYQCLVVSAVADDEERVFEFKWLTPVADRPAADFVQPDFVPAALIESRN</sequence>
<dbReference type="RefSeq" id="WP_087206019.1">
    <property type="nucleotide sequence ID" value="NZ_CP021431.1"/>
</dbReference>
<accession>A0A1Y0E8D2</accession>
<proteinExistence type="predicted"/>
<gene>
    <name evidence="1" type="ORF">LOKVESSMR4R_00339</name>
</gene>
<dbReference type="STRING" id="1122181.GCA_000382265_03205"/>
<organism evidence="1 2">
    <name type="scientific">Yoonia vestfoldensis</name>
    <dbReference type="NCBI Taxonomy" id="245188"/>
    <lineage>
        <taxon>Bacteria</taxon>
        <taxon>Pseudomonadati</taxon>
        <taxon>Pseudomonadota</taxon>
        <taxon>Alphaproteobacteria</taxon>
        <taxon>Rhodobacterales</taxon>
        <taxon>Paracoccaceae</taxon>
        <taxon>Yoonia</taxon>
    </lineage>
</organism>
<name>A0A1Y0E8D2_9RHOB</name>
<evidence type="ECO:0000313" key="2">
    <source>
        <dbReference type="Proteomes" id="UP000195273"/>
    </source>
</evidence>
<reference evidence="1 2" key="1">
    <citation type="submission" date="2017-05" db="EMBL/GenBank/DDBJ databases">
        <title>Genome Sequence of Loktanella vestfoldensis Strain SMR4r Isolated from a Culture of the Diatom Skeletonema marinoi.</title>
        <authorList>
            <person name="Topel M."/>
            <person name="Pinder M.I.M."/>
            <person name="Johansson O.N."/>
            <person name="Kourtchenko O."/>
            <person name="Godhe A."/>
            <person name="Clarke A.K."/>
        </authorList>
    </citation>
    <scope>NUCLEOTIDE SEQUENCE [LARGE SCALE GENOMIC DNA]</scope>
    <source>
        <strain evidence="1 2">SMR4r</strain>
    </source>
</reference>
<dbReference type="OrthoDB" id="7658488at2"/>
<evidence type="ECO:0000313" key="1">
    <source>
        <dbReference type="EMBL" id="ART99678.1"/>
    </source>
</evidence>